<keyword evidence="7" id="KW-1278">Translocase</keyword>
<proteinExistence type="inferred from homology"/>
<dbReference type="PANTHER" id="PTHR43553">
    <property type="entry name" value="HEAVY METAL TRANSPORTER"/>
    <property type="match status" value="1"/>
</dbReference>
<evidence type="ECO:0000313" key="11">
    <source>
        <dbReference type="EMBL" id="RNL37806.1"/>
    </source>
</evidence>
<feature type="compositionally biased region" description="Low complexity" evidence="9">
    <location>
        <begin position="635"/>
        <end position="653"/>
    </location>
</feature>
<keyword evidence="5" id="KW-0547">Nucleotide-binding</keyword>
<keyword evidence="8" id="KW-0472">Membrane</keyword>
<comment type="subcellular location">
    <subcellularLocation>
        <location evidence="1">Cell membrane</location>
        <topology evidence="1">Peripheral membrane protein</topology>
    </subcellularLocation>
</comment>
<evidence type="ECO:0000256" key="1">
    <source>
        <dbReference type="ARBA" id="ARBA00004202"/>
    </source>
</evidence>
<protein>
    <submittedName>
        <fullName evidence="11">Energy-coupling factor transporter ATPase</fullName>
    </submittedName>
</protein>
<evidence type="ECO:0000256" key="2">
    <source>
        <dbReference type="ARBA" id="ARBA00005417"/>
    </source>
</evidence>
<keyword evidence="4" id="KW-1003">Cell membrane</keyword>
<dbReference type="FunFam" id="3.40.50.300:FF:000224">
    <property type="entry name" value="Energy-coupling factor transporter ATP-binding protein EcfA"/>
    <property type="match status" value="2"/>
</dbReference>
<dbReference type="Pfam" id="PF00005">
    <property type="entry name" value="ABC_tran"/>
    <property type="match status" value="2"/>
</dbReference>
<keyword evidence="3" id="KW-0813">Transport</keyword>
<dbReference type="AlphaFoldDB" id="A0A3N0AU27"/>
<dbReference type="RefSeq" id="WP_123209594.1">
    <property type="nucleotide sequence ID" value="NZ_JBHTHO010000025.1"/>
</dbReference>
<dbReference type="GO" id="GO:0005524">
    <property type="term" value="F:ATP binding"/>
    <property type="evidence" value="ECO:0007669"/>
    <property type="project" value="UniProtKB-KW"/>
</dbReference>
<keyword evidence="6" id="KW-0067">ATP-binding</keyword>
<comment type="caution">
    <text evidence="11">The sequence shown here is derived from an EMBL/GenBank/DDBJ whole genome shotgun (WGS) entry which is preliminary data.</text>
</comment>
<dbReference type="GO" id="GO:0016887">
    <property type="term" value="F:ATP hydrolysis activity"/>
    <property type="evidence" value="ECO:0007669"/>
    <property type="project" value="InterPro"/>
</dbReference>
<evidence type="ECO:0000256" key="7">
    <source>
        <dbReference type="ARBA" id="ARBA00022967"/>
    </source>
</evidence>
<dbReference type="EMBL" id="QIBX01000022">
    <property type="protein sequence ID" value="RNL37806.1"/>
    <property type="molecule type" value="Genomic_DNA"/>
</dbReference>
<dbReference type="GO" id="GO:0043190">
    <property type="term" value="C:ATP-binding cassette (ABC) transporter complex"/>
    <property type="evidence" value="ECO:0007669"/>
    <property type="project" value="TreeGrafter"/>
</dbReference>
<evidence type="ECO:0000256" key="6">
    <source>
        <dbReference type="ARBA" id="ARBA00022840"/>
    </source>
</evidence>
<evidence type="ECO:0000256" key="4">
    <source>
        <dbReference type="ARBA" id="ARBA00022475"/>
    </source>
</evidence>
<feature type="domain" description="ABC transporter" evidence="10">
    <location>
        <begin position="2"/>
        <end position="235"/>
    </location>
</feature>
<dbReference type="PANTHER" id="PTHR43553:SF27">
    <property type="entry name" value="ENERGY-COUPLING FACTOR TRANSPORTER ATP-BINDING PROTEIN ECFA2"/>
    <property type="match status" value="1"/>
</dbReference>
<dbReference type="InterPro" id="IPR027417">
    <property type="entry name" value="P-loop_NTPase"/>
</dbReference>
<dbReference type="CDD" id="cd03225">
    <property type="entry name" value="ABC_cobalt_CbiO_domain1"/>
    <property type="match status" value="2"/>
</dbReference>
<dbReference type="PROSITE" id="PS00211">
    <property type="entry name" value="ABC_TRANSPORTER_1"/>
    <property type="match status" value="2"/>
</dbReference>
<sequence>MIDSTNLGFTYDGQTFALRDVNVHVNAGEFVCILGGNGSGKSTFAKHINALLAPDEGSMTVDGNDTRDQRALYLIRSTAGMVFQNPDDQLVASLVEDDVAFGPENLGVEPAEIASRVARSLAEVGLMGFEKHETHALSGGQKQRVAIAGVLAMEPKILILDEASSMLDPRGRKGLLRVCRELHEAGLTIVMITHFMEEAAEADRVIVLEEGRVALEGTPDEVLVRTDVLARLNLEVPFACDFSVQLRDSGVDVVPCVHESALIAQLRNAAPAAFPCTEGYTVAQDASAVCAIAPMKLPPLPRTSTAEGTPLIEFDHVSYTYDAAMAKRQQKAAKRGKASTDVQAERAKWGNDPDALWAVRDVTFSVMEGEFLGIAGHTGSGKSTLIQHMNALVRPTMGRVLVDGKDISDKAAATQARSLVGVVFQYPEHQLFAATVFDDVAFGPRNMGLSEEEVVERVKESLAQVGLDYDEVQEKSPFELSGGQQRRVAFAGVLAMRPRVLVLDEPAAGLDPAARRDFLGMISDLHKRGLTVVMVSHSMDDLARLTDRVLIMKEGEMFCVGTPAEVFIHADELNAIGLGQPCPQRMAGKLRDAGMPLDISVLYDEASLVREVAGRVAQAVAEGSAAHDAAQPTPASAESAAEGFAANNAAATALDHNQHNEGGAR</sequence>
<dbReference type="SUPFAM" id="SSF52540">
    <property type="entry name" value="P-loop containing nucleoside triphosphate hydrolases"/>
    <property type="match status" value="2"/>
</dbReference>
<dbReference type="NCBIfam" id="NF010167">
    <property type="entry name" value="PRK13648.1"/>
    <property type="match status" value="2"/>
</dbReference>
<evidence type="ECO:0000256" key="3">
    <source>
        <dbReference type="ARBA" id="ARBA00022448"/>
    </source>
</evidence>
<dbReference type="GO" id="GO:0042626">
    <property type="term" value="F:ATPase-coupled transmembrane transporter activity"/>
    <property type="evidence" value="ECO:0007669"/>
    <property type="project" value="TreeGrafter"/>
</dbReference>
<evidence type="ECO:0000259" key="10">
    <source>
        <dbReference type="PROSITE" id="PS50893"/>
    </source>
</evidence>
<dbReference type="InterPro" id="IPR050095">
    <property type="entry name" value="ECF_ABC_transporter_ATP-bd"/>
</dbReference>
<dbReference type="InterPro" id="IPR003593">
    <property type="entry name" value="AAA+_ATPase"/>
</dbReference>
<keyword evidence="12" id="KW-1185">Reference proteome</keyword>
<dbReference type="NCBIfam" id="TIGR04520">
    <property type="entry name" value="ECF_ATPase_1"/>
    <property type="match status" value="1"/>
</dbReference>
<evidence type="ECO:0000256" key="5">
    <source>
        <dbReference type="ARBA" id="ARBA00022741"/>
    </source>
</evidence>
<dbReference type="SMART" id="SM00382">
    <property type="entry name" value="AAA"/>
    <property type="match status" value="2"/>
</dbReference>
<accession>A0A3N0AU27</accession>
<feature type="compositionally biased region" description="Basic and acidic residues" evidence="9">
    <location>
        <begin position="656"/>
        <end position="665"/>
    </location>
</feature>
<comment type="similarity">
    <text evidence="2">Belongs to the ABC transporter superfamily.</text>
</comment>
<evidence type="ECO:0000256" key="9">
    <source>
        <dbReference type="SAM" id="MobiDB-lite"/>
    </source>
</evidence>
<feature type="domain" description="ABC transporter" evidence="10">
    <location>
        <begin position="342"/>
        <end position="579"/>
    </location>
</feature>
<dbReference type="OrthoDB" id="9806471at2"/>
<dbReference type="Proteomes" id="UP000269591">
    <property type="component" value="Unassembled WGS sequence"/>
</dbReference>
<evidence type="ECO:0000313" key="12">
    <source>
        <dbReference type="Proteomes" id="UP000269591"/>
    </source>
</evidence>
<dbReference type="InterPro" id="IPR030947">
    <property type="entry name" value="EcfA_1"/>
</dbReference>
<gene>
    <name evidence="11" type="ORF">DMP06_10015</name>
</gene>
<dbReference type="InterPro" id="IPR017871">
    <property type="entry name" value="ABC_transporter-like_CS"/>
</dbReference>
<organism evidence="11 12">
    <name type="scientific">Slackia equolifaciens</name>
    <dbReference type="NCBI Taxonomy" id="498718"/>
    <lineage>
        <taxon>Bacteria</taxon>
        <taxon>Bacillati</taxon>
        <taxon>Actinomycetota</taxon>
        <taxon>Coriobacteriia</taxon>
        <taxon>Eggerthellales</taxon>
        <taxon>Eggerthellaceae</taxon>
        <taxon>Slackia</taxon>
    </lineage>
</organism>
<dbReference type="Gene3D" id="3.40.50.300">
    <property type="entry name" value="P-loop containing nucleotide triphosphate hydrolases"/>
    <property type="match status" value="2"/>
</dbReference>
<name>A0A3N0AU27_9ACTN</name>
<evidence type="ECO:0000256" key="8">
    <source>
        <dbReference type="ARBA" id="ARBA00023136"/>
    </source>
</evidence>
<dbReference type="PROSITE" id="PS50893">
    <property type="entry name" value="ABC_TRANSPORTER_2"/>
    <property type="match status" value="2"/>
</dbReference>
<reference evidence="12" key="1">
    <citation type="submission" date="2018-05" db="EMBL/GenBank/DDBJ databases">
        <title>Genome Sequencing of selected type strains of the family Eggerthellaceae.</title>
        <authorList>
            <person name="Danylec N."/>
            <person name="Stoll D.A."/>
            <person name="Doetsch A."/>
            <person name="Huch M."/>
        </authorList>
    </citation>
    <scope>NUCLEOTIDE SEQUENCE [LARGE SCALE GENOMIC DNA]</scope>
    <source>
        <strain evidence="12">DSM 24851</strain>
    </source>
</reference>
<feature type="region of interest" description="Disordered" evidence="9">
    <location>
        <begin position="624"/>
        <end position="665"/>
    </location>
</feature>
<dbReference type="InterPro" id="IPR003439">
    <property type="entry name" value="ABC_transporter-like_ATP-bd"/>
</dbReference>
<dbReference type="InterPro" id="IPR015856">
    <property type="entry name" value="ABC_transpr_CbiO/EcfA_su"/>
</dbReference>